<sequence length="71" mass="7467">MTPDFRPGLGAVAWRRSSYSNGQGGDCVEVADGFSGVLPVRDSKRPQGPALVFGAPAWSAFVNEVKADRSA</sequence>
<organism evidence="2 3">
    <name type="scientific">Streptomyces halstedii</name>
    <dbReference type="NCBI Taxonomy" id="1944"/>
    <lineage>
        <taxon>Bacteria</taxon>
        <taxon>Bacillati</taxon>
        <taxon>Actinomycetota</taxon>
        <taxon>Actinomycetes</taxon>
        <taxon>Kitasatosporales</taxon>
        <taxon>Streptomycetaceae</taxon>
        <taxon>Streptomyces</taxon>
    </lineage>
</organism>
<evidence type="ECO:0000259" key="1">
    <source>
        <dbReference type="Pfam" id="PF04149"/>
    </source>
</evidence>
<proteinExistence type="predicted"/>
<feature type="domain" description="DUF397" evidence="1">
    <location>
        <begin position="13"/>
        <end position="66"/>
    </location>
</feature>
<comment type="caution">
    <text evidence="2">The sequence shown here is derived from an EMBL/GenBank/DDBJ whole genome shotgun (WGS) entry which is preliminary data.</text>
</comment>
<reference evidence="2 3" key="1">
    <citation type="submission" date="2021-07" db="EMBL/GenBank/DDBJ databases">
        <title>Sequencing Streptomyces halstedii LGO-A4 genome an citrus endophytic actinomycete.</title>
        <authorList>
            <person name="Samborskyy M."/>
            <person name="Scott N."/>
            <person name="Deglau R."/>
            <person name="Dickens S."/>
            <person name="Oliveira L.G."/>
        </authorList>
    </citation>
    <scope>NUCLEOTIDE SEQUENCE [LARGE SCALE GENOMIC DNA]</scope>
    <source>
        <strain evidence="2 3">LGO-A4</strain>
    </source>
</reference>
<evidence type="ECO:0000313" key="3">
    <source>
        <dbReference type="Proteomes" id="UP000735541"/>
    </source>
</evidence>
<evidence type="ECO:0000313" key="2">
    <source>
        <dbReference type="EMBL" id="MBV7668788.1"/>
    </source>
</evidence>
<protein>
    <submittedName>
        <fullName evidence="2">DUF397 domain-containing protein</fullName>
    </submittedName>
</protein>
<dbReference type="Pfam" id="PF04149">
    <property type="entry name" value="DUF397"/>
    <property type="match status" value="1"/>
</dbReference>
<dbReference type="InterPro" id="IPR007278">
    <property type="entry name" value="DUF397"/>
</dbReference>
<dbReference type="EMBL" id="JAHUVW010000001">
    <property type="protein sequence ID" value="MBV7668788.1"/>
    <property type="molecule type" value="Genomic_DNA"/>
</dbReference>
<dbReference type="RefSeq" id="WP_228867401.1">
    <property type="nucleotide sequence ID" value="NZ_JAHUVW010000001.1"/>
</dbReference>
<gene>
    <name evidence="2" type="ORF">STHAL_04655</name>
</gene>
<name>A0ABS6TKL7_STRHA</name>
<keyword evidence="3" id="KW-1185">Reference proteome</keyword>
<dbReference type="Proteomes" id="UP000735541">
    <property type="component" value="Unassembled WGS sequence"/>
</dbReference>
<accession>A0ABS6TKL7</accession>